<dbReference type="EMBL" id="JAULSW010000001">
    <property type="protein sequence ID" value="KAK3393037.1"/>
    <property type="molecule type" value="Genomic_DNA"/>
</dbReference>
<dbReference type="PANTHER" id="PTHR43008:SF8">
    <property type="entry name" value="BENZIL REDUCTASE ((S)-BENZOIN FORMING) IRC24"/>
    <property type="match status" value="1"/>
</dbReference>
<dbReference type="SMART" id="SM00822">
    <property type="entry name" value="PKS_KR"/>
    <property type="match status" value="1"/>
</dbReference>
<dbReference type="InterPro" id="IPR057326">
    <property type="entry name" value="KR_dom"/>
</dbReference>
<dbReference type="InterPro" id="IPR020904">
    <property type="entry name" value="Sc_DH/Rdtase_CS"/>
</dbReference>
<gene>
    <name evidence="5" type="ORF">B0H63DRAFT_7727</name>
</gene>
<feature type="domain" description="Ketoreductase" evidence="4">
    <location>
        <begin position="7"/>
        <end position="183"/>
    </location>
</feature>
<dbReference type="Pfam" id="PF00106">
    <property type="entry name" value="adh_short"/>
    <property type="match status" value="1"/>
</dbReference>
<evidence type="ECO:0000256" key="1">
    <source>
        <dbReference type="ARBA" id="ARBA00006484"/>
    </source>
</evidence>
<comment type="similarity">
    <text evidence="1">Belongs to the short-chain dehydrogenases/reductases (SDR) family.</text>
</comment>
<dbReference type="InterPro" id="IPR002347">
    <property type="entry name" value="SDR_fam"/>
</dbReference>
<evidence type="ECO:0000313" key="6">
    <source>
        <dbReference type="Proteomes" id="UP001285441"/>
    </source>
</evidence>
<evidence type="ECO:0000256" key="3">
    <source>
        <dbReference type="ARBA" id="ARBA00023002"/>
    </source>
</evidence>
<protein>
    <submittedName>
        <fullName evidence="5">NAD(P)-binding protein</fullName>
    </submittedName>
</protein>
<dbReference type="FunFam" id="3.40.50.720:FF:000281">
    <property type="entry name" value="Uncharacterized oxidoreductase YIR035C"/>
    <property type="match status" value="1"/>
</dbReference>
<dbReference type="GO" id="GO:0050664">
    <property type="term" value="F:oxidoreductase activity, acting on NAD(P)H, oxygen as acceptor"/>
    <property type="evidence" value="ECO:0007669"/>
    <property type="project" value="TreeGrafter"/>
</dbReference>
<comment type="caution">
    <text evidence="5">The sequence shown here is derived from an EMBL/GenBank/DDBJ whole genome shotgun (WGS) entry which is preliminary data.</text>
</comment>
<evidence type="ECO:0000313" key="5">
    <source>
        <dbReference type="EMBL" id="KAK3393037.1"/>
    </source>
</evidence>
<dbReference type="SUPFAM" id="SSF51735">
    <property type="entry name" value="NAD(P)-binding Rossmann-fold domains"/>
    <property type="match status" value="1"/>
</dbReference>
<organism evidence="5 6">
    <name type="scientific">Podospora didyma</name>
    <dbReference type="NCBI Taxonomy" id="330526"/>
    <lineage>
        <taxon>Eukaryota</taxon>
        <taxon>Fungi</taxon>
        <taxon>Dikarya</taxon>
        <taxon>Ascomycota</taxon>
        <taxon>Pezizomycotina</taxon>
        <taxon>Sordariomycetes</taxon>
        <taxon>Sordariomycetidae</taxon>
        <taxon>Sordariales</taxon>
        <taxon>Podosporaceae</taxon>
        <taxon>Podospora</taxon>
    </lineage>
</organism>
<reference evidence="5" key="1">
    <citation type="journal article" date="2023" name="Mol. Phylogenet. Evol.">
        <title>Genome-scale phylogeny and comparative genomics of the fungal order Sordariales.</title>
        <authorList>
            <person name="Hensen N."/>
            <person name="Bonometti L."/>
            <person name="Westerberg I."/>
            <person name="Brannstrom I.O."/>
            <person name="Guillou S."/>
            <person name="Cros-Aarteil S."/>
            <person name="Calhoun S."/>
            <person name="Haridas S."/>
            <person name="Kuo A."/>
            <person name="Mondo S."/>
            <person name="Pangilinan J."/>
            <person name="Riley R."/>
            <person name="LaButti K."/>
            <person name="Andreopoulos B."/>
            <person name="Lipzen A."/>
            <person name="Chen C."/>
            <person name="Yan M."/>
            <person name="Daum C."/>
            <person name="Ng V."/>
            <person name="Clum A."/>
            <person name="Steindorff A."/>
            <person name="Ohm R.A."/>
            <person name="Martin F."/>
            <person name="Silar P."/>
            <person name="Natvig D.O."/>
            <person name="Lalanne C."/>
            <person name="Gautier V."/>
            <person name="Ament-Velasquez S.L."/>
            <person name="Kruys A."/>
            <person name="Hutchinson M.I."/>
            <person name="Powell A.J."/>
            <person name="Barry K."/>
            <person name="Miller A.N."/>
            <person name="Grigoriev I.V."/>
            <person name="Debuchy R."/>
            <person name="Gladieux P."/>
            <person name="Hiltunen Thoren M."/>
            <person name="Johannesson H."/>
        </authorList>
    </citation>
    <scope>NUCLEOTIDE SEQUENCE</scope>
    <source>
        <strain evidence="5">CBS 232.78</strain>
    </source>
</reference>
<evidence type="ECO:0000259" key="4">
    <source>
        <dbReference type="SMART" id="SM00822"/>
    </source>
</evidence>
<sequence length="263" mass="28150">MAPSDKKVIIVTGASRGIGLTIAEYLVKASHNVVLVSRSEGQLKELKAQFPSQIAHLVADMTSSDTASKVANLAVKTFGKIDGVAINHGIVTPMTRIENSSIDEWKALYDVNFFSALALVKETIPHLRASKGKFIITSSGAASHAYSSWGAYGSSKAAINSLVQHIAVEEPEIVTVALDPGRTDTDMQKEIREQGAPGNAMTEADYANFKAAFENGQLNRPEWPGHVIAKLTLGAKSEFSGKCLKWNGPEFVELGSSGYLKSS</sequence>
<accession>A0AAE0U6U1</accession>
<reference evidence="5" key="2">
    <citation type="submission" date="2023-06" db="EMBL/GenBank/DDBJ databases">
        <authorList>
            <consortium name="Lawrence Berkeley National Laboratory"/>
            <person name="Haridas S."/>
            <person name="Hensen N."/>
            <person name="Bonometti L."/>
            <person name="Westerberg I."/>
            <person name="Brannstrom I.O."/>
            <person name="Guillou S."/>
            <person name="Cros-Aarteil S."/>
            <person name="Calhoun S."/>
            <person name="Kuo A."/>
            <person name="Mondo S."/>
            <person name="Pangilinan J."/>
            <person name="Riley R."/>
            <person name="LaButti K."/>
            <person name="Andreopoulos B."/>
            <person name="Lipzen A."/>
            <person name="Chen C."/>
            <person name="Yanf M."/>
            <person name="Daum C."/>
            <person name="Ng V."/>
            <person name="Clum A."/>
            <person name="Steindorff A."/>
            <person name="Ohm R."/>
            <person name="Martin F."/>
            <person name="Silar P."/>
            <person name="Natvig D."/>
            <person name="Lalanne C."/>
            <person name="Gautier V."/>
            <person name="Ament-velasquez S.L."/>
            <person name="Kruys A."/>
            <person name="Hutchinson M.I."/>
            <person name="Powell A.J."/>
            <person name="Barry K."/>
            <person name="Miller A.N."/>
            <person name="Grigoriev I.V."/>
            <person name="Debuchy R."/>
            <person name="Gladieux P."/>
            <person name="Thoren M.H."/>
            <person name="Johannesson H."/>
        </authorList>
    </citation>
    <scope>NUCLEOTIDE SEQUENCE</scope>
    <source>
        <strain evidence="5">CBS 232.78</strain>
    </source>
</reference>
<dbReference type="Proteomes" id="UP001285441">
    <property type="component" value="Unassembled WGS sequence"/>
</dbReference>
<keyword evidence="6" id="KW-1185">Reference proteome</keyword>
<proteinExistence type="inferred from homology"/>
<name>A0AAE0U6U1_9PEZI</name>
<dbReference type="AlphaFoldDB" id="A0AAE0U6U1"/>
<dbReference type="Gene3D" id="3.40.50.720">
    <property type="entry name" value="NAD(P)-binding Rossmann-like Domain"/>
    <property type="match status" value="1"/>
</dbReference>
<dbReference type="PANTHER" id="PTHR43008">
    <property type="entry name" value="BENZIL REDUCTASE"/>
    <property type="match status" value="1"/>
</dbReference>
<dbReference type="InterPro" id="IPR036291">
    <property type="entry name" value="NAD(P)-bd_dom_sf"/>
</dbReference>
<keyword evidence="3" id="KW-0560">Oxidoreductase</keyword>
<keyword evidence="2" id="KW-0521">NADP</keyword>
<evidence type="ECO:0000256" key="2">
    <source>
        <dbReference type="ARBA" id="ARBA00022857"/>
    </source>
</evidence>
<dbReference type="PROSITE" id="PS00061">
    <property type="entry name" value="ADH_SHORT"/>
    <property type="match status" value="1"/>
</dbReference>
<dbReference type="PRINTS" id="PR00081">
    <property type="entry name" value="GDHRDH"/>
</dbReference>